<dbReference type="AlphaFoldDB" id="A0A4R6V9T0"/>
<dbReference type="InterPro" id="IPR011041">
    <property type="entry name" value="Quinoprot_gluc/sorb_DH_b-prop"/>
</dbReference>
<proteinExistence type="predicted"/>
<dbReference type="RefSeq" id="WP_133740816.1">
    <property type="nucleotide sequence ID" value="NZ_SNYN01000004.1"/>
</dbReference>
<evidence type="ECO:0008006" key="3">
    <source>
        <dbReference type="Google" id="ProtNLM"/>
    </source>
</evidence>
<keyword evidence="2" id="KW-1185">Reference proteome</keyword>
<sequence length="313" mass="33060">MGVEPVVLWDRPVDRVRLGRGGRVLLAVEDEAAARGFDTGTLEPLGPEMRLGFDGMCGLADVDILPGPVVVEARRDVLRTWDLVTGEPVAEVPYGGGIDTPLAVECGMIRGRAAVFVFGFSEAEWGWEACALDSGALLAAQPDFHPSYWMAEAGIGLVDDLLAVPAQFLGFTGEDAVDKYRVDVYRLPEGRVCGSIADVGPREVSVAALGGRPVLLGGGRVRALPGGGDLIGHTGLWDVLVAADVGDGALVAGLCRWKKALSVWFLDAPDDPVLSLEAPWLERVWDMAMAPDGTLFLAADTGVHALRPLGTVP</sequence>
<dbReference type="Proteomes" id="UP000295281">
    <property type="component" value="Unassembled WGS sequence"/>
</dbReference>
<accession>A0A4R6V9T0</accession>
<evidence type="ECO:0000313" key="2">
    <source>
        <dbReference type="Proteomes" id="UP000295281"/>
    </source>
</evidence>
<dbReference type="SUPFAM" id="SSF50952">
    <property type="entry name" value="Soluble quinoprotein glucose dehydrogenase"/>
    <property type="match status" value="1"/>
</dbReference>
<dbReference type="OrthoDB" id="218695at2"/>
<evidence type="ECO:0000313" key="1">
    <source>
        <dbReference type="EMBL" id="TDQ53276.1"/>
    </source>
</evidence>
<reference evidence="1 2" key="1">
    <citation type="submission" date="2019-03" db="EMBL/GenBank/DDBJ databases">
        <title>Genomic Encyclopedia of Type Strains, Phase IV (KMG-IV): sequencing the most valuable type-strain genomes for metagenomic binning, comparative biology and taxonomic classification.</title>
        <authorList>
            <person name="Goeker M."/>
        </authorList>
    </citation>
    <scope>NUCLEOTIDE SEQUENCE [LARGE SCALE GENOMIC DNA]</scope>
    <source>
        <strain evidence="1 2">DSM 46770</strain>
    </source>
</reference>
<comment type="caution">
    <text evidence="1">The sequence shown here is derived from an EMBL/GenBank/DDBJ whole genome shotgun (WGS) entry which is preliminary data.</text>
</comment>
<organism evidence="1 2">
    <name type="scientific">Actinorugispora endophytica</name>
    <dbReference type="NCBI Taxonomy" id="1605990"/>
    <lineage>
        <taxon>Bacteria</taxon>
        <taxon>Bacillati</taxon>
        <taxon>Actinomycetota</taxon>
        <taxon>Actinomycetes</taxon>
        <taxon>Streptosporangiales</taxon>
        <taxon>Nocardiopsidaceae</taxon>
        <taxon>Actinorugispora</taxon>
    </lineage>
</organism>
<gene>
    <name evidence="1" type="ORF">EV190_10465</name>
</gene>
<name>A0A4R6V9T0_9ACTN</name>
<protein>
    <recommendedName>
        <fullName evidence="3">Sugar lactone lactonase YvrE</fullName>
    </recommendedName>
</protein>
<dbReference type="EMBL" id="SNYN01000004">
    <property type="protein sequence ID" value="TDQ53276.1"/>
    <property type="molecule type" value="Genomic_DNA"/>
</dbReference>